<dbReference type="EMBL" id="FOGV01000015">
    <property type="protein sequence ID" value="SES10271.1"/>
    <property type="molecule type" value="Genomic_DNA"/>
</dbReference>
<protein>
    <submittedName>
        <fullName evidence="2">Heat induced stress protein YflT</fullName>
    </submittedName>
</protein>
<evidence type="ECO:0000313" key="2">
    <source>
        <dbReference type="EMBL" id="SES10271.1"/>
    </source>
</evidence>
<dbReference type="InterPro" id="IPR025889">
    <property type="entry name" value="GSP17M-like_dom"/>
</dbReference>
<comment type="caution">
    <text evidence="2">The sequence shown here is derived from an EMBL/GenBank/DDBJ whole genome shotgun (WGS) entry which is preliminary data.</text>
</comment>
<dbReference type="OrthoDB" id="2353304at2"/>
<feature type="domain" description="General stress protein 17M-like" evidence="1">
    <location>
        <begin position="5"/>
        <end position="99"/>
    </location>
</feature>
<dbReference type="AlphaFoldDB" id="A0A1H9ULU0"/>
<reference evidence="3" key="1">
    <citation type="submission" date="2016-10" db="EMBL/GenBank/DDBJ databases">
        <authorList>
            <person name="de Groot N.N."/>
        </authorList>
    </citation>
    <scope>NUCLEOTIDE SEQUENCE [LARGE SCALE GENOMIC DNA]</scope>
    <source>
        <strain evidence="3">10nlg</strain>
    </source>
</reference>
<evidence type="ECO:0000313" key="3">
    <source>
        <dbReference type="Proteomes" id="UP000199318"/>
    </source>
</evidence>
<organism evidence="2 3">
    <name type="scientific">Salisediminibacterium halotolerans</name>
    <dbReference type="NCBI Taxonomy" id="517425"/>
    <lineage>
        <taxon>Bacteria</taxon>
        <taxon>Bacillati</taxon>
        <taxon>Bacillota</taxon>
        <taxon>Bacilli</taxon>
        <taxon>Bacillales</taxon>
        <taxon>Bacillaceae</taxon>
        <taxon>Salisediminibacterium</taxon>
    </lineage>
</organism>
<name>A0A1H9ULU0_9BACI</name>
<keyword evidence="3" id="KW-1185">Reference proteome</keyword>
<dbReference type="RefSeq" id="WP_093073120.1">
    <property type="nucleotide sequence ID" value="NZ_FOGV01000015.1"/>
</dbReference>
<evidence type="ECO:0000259" key="1">
    <source>
        <dbReference type="Pfam" id="PF11181"/>
    </source>
</evidence>
<sequence length="114" mass="12811">MQPNYREFYDDLEVVDAVTNLKEKGVSPNNIYILTHDEDRTKRVADNADANVIGLDEENIGTVAKNLVRKKGDELRARLMEIGFEDHTADELEDKLDQGKVLVILKDVPDGTGI</sequence>
<gene>
    <name evidence="2" type="ORF">SAMN05444126_1155</name>
</gene>
<dbReference type="Pfam" id="PF11181">
    <property type="entry name" value="YflT"/>
    <property type="match status" value="1"/>
</dbReference>
<accession>A0A1H9ULU0</accession>
<dbReference type="STRING" id="1464123.SAMN05444126_1155"/>
<proteinExistence type="predicted"/>
<dbReference type="Proteomes" id="UP000199318">
    <property type="component" value="Unassembled WGS sequence"/>
</dbReference>